<dbReference type="EMBL" id="ANHY01000004">
    <property type="protein sequence ID" value="EKV31941.1"/>
    <property type="molecule type" value="Genomic_DNA"/>
</dbReference>
<name>K9HUK6_9PROT</name>
<dbReference type="RefSeq" id="WP_009539202.1">
    <property type="nucleotide sequence ID" value="NZ_ANHY01000004.1"/>
</dbReference>
<dbReference type="AlphaFoldDB" id="K9HUK6"/>
<evidence type="ECO:0000313" key="3">
    <source>
        <dbReference type="EMBL" id="EKV31941.1"/>
    </source>
</evidence>
<keyword evidence="2" id="KW-0812">Transmembrane</keyword>
<accession>K9HUK6</accession>
<evidence type="ECO:0000256" key="1">
    <source>
        <dbReference type="SAM" id="Coils"/>
    </source>
</evidence>
<dbReference type="PATRIC" id="fig|1238182.3.peg.753"/>
<evidence type="ECO:0000313" key="4">
    <source>
        <dbReference type="Proteomes" id="UP000009881"/>
    </source>
</evidence>
<keyword evidence="1" id="KW-0175">Coiled coil</keyword>
<sequence>MDDRQPTSLGNLSRLLQRPDFVALTLAEVMVAMVFLVIIIGAASGAFATNEPSREALMEERERLMALENALGKGLGKSEVVPADVDALFSRLVALSELETQVARLKEELSEERAQKEEMASSLTDDKRELLAKYSDVKHQLEAERQAREAAERRLKATEDFAKALAARLQEAQQQADDLEAEMADKRQQNQVLRSRVAKLEEVTGGGAGIGAPACWRKGDDPDGALQYLANVKAFNGYLIVSPAWPASRADQAAALGLDRQMLGGVMSRSDFRRVFRRIYDDSERRGCRYYVRYDNNAVTDANQLRAMDELVEGHVYIYRTRLR</sequence>
<gene>
    <name evidence="3" type="ORF">C882_3005</name>
</gene>
<keyword evidence="2" id="KW-0472">Membrane</keyword>
<dbReference type="STRING" id="1238182.C882_3005"/>
<keyword evidence="2" id="KW-1133">Transmembrane helix</keyword>
<reference evidence="3 4" key="1">
    <citation type="journal article" date="2013" name="Genome Announc.">
        <title>Draft Genome Sequence of an Alphaproteobacterium, Caenispirillum salinarum AK4(T), Isolated from a Solar Saltern.</title>
        <authorList>
            <person name="Khatri I."/>
            <person name="Singh A."/>
            <person name="Korpole S."/>
            <person name="Pinnaka A.K."/>
            <person name="Subramanian S."/>
        </authorList>
    </citation>
    <scope>NUCLEOTIDE SEQUENCE [LARGE SCALE GENOMIC DNA]</scope>
    <source>
        <strain evidence="3 4">AK4</strain>
    </source>
</reference>
<feature type="coiled-coil region" evidence="1">
    <location>
        <begin position="95"/>
        <end position="203"/>
    </location>
</feature>
<protein>
    <submittedName>
        <fullName evidence="3">Uncharacterized protein</fullName>
    </submittedName>
</protein>
<organism evidence="3 4">
    <name type="scientific">Caenispirillum salinarum AK4</name>
    <dbReference type="NCBI Taxonomy" id="1238182"/>
    <lineage>
        <taxon>Bacteria</taxon>
        <taxon>Pseudomonadati</taxon>
        <taxon>Pseudomonadota</taxon>
        <taxon>Alphaproteobacteria</taxon>
        <taxon>Rhodospirillales</taxon>
        <taxon>Novispirillaceae</taxon>
        <taxon>Caenispirillum</taxon>
    </lineage>
</organism>
<keyword evidence="4" id="KW-1185">Reference proteome</keyword>
<comment type="caution">
    <text evidence="3">The sequence shown here is derived from an EMBL/GenBank/DDBJ whole genome shotgun (WGS) entry which is preliminary data.</text>
</comment>
<proteinExistence type="predicted"/>
<feature type="transmembrane region" description="Helical" evidence="2">
    <location>
        <begin position="21"/>
        <end position="48"/>
    </location>
</feature>
<dbReference type="Proteomes" id="UP000009881">
    <property type="component" value="Unassembled WGS sequence"/>
</dbReference>
<dbReference type="eggNOG" id="ENOG5030MSA">
    <property type="taxonomic scope" value="Bacteria"/>
</dbReference>
<evidence type="ECO:0000256" key="2">
    <source>
        <dbReference type="SAM" id="Phobius"/>
    </source>
</evidence>